<dbReference type="PATRIC" id="fig|743966.3.peg.445"/>
<name>W5UTM8_9BACT</name>
<evidence type="ECO:0000313" key="1">
    <source>
        <dbReference type="EMBL" id="AHH45446.1"/>
    </source>
</evidence>
<accession>W5UTM8</accession>
<dbReference type="eggNOG" id="ENOG5031YZ6">
    <property type="taxonomic scope" value="Bacteria"/>
</dbReference>
<dbReference type="KEGG" id="mbc:MYB_02210"/>
<reference evidence="1 2" key="1">
    <citation type="journal article" date="2014" name="Genome Announc.">
        <title>Complete Genome Sequence of Mycoplasma bovoculi Strain M165/69T (ATCC 29104).</title>
        <authorList>
            <person name="Calcutt M.J."/>
            <person name="Foecking M.F."/>
        </authorList>
    </citation>
    <scope>NUCLEOTIDE SEQUENCE [LARGE SCALE GENOMIC DNA]</scope>
    <source>
        <strain evidence="1">M165/69</strain>
    </source>
</reference>
<gene>
    <name evidence="1" type="ORF">MYB_02210</name>
</gene>
<sequence length="145" mass="17746">MIKKVYKNQLILNLKNQNLLFRTYKQIFGKKFVYVLFEISKIFNLKIEYSKMAELEVELVKNIESLKYWKKIFSNFITSSLGYDFWENISIFLFCSWVIKKIKRNNFLSFYEQKRRKAFNKITFFLIDIESAFNIKILAMLKKWK</sequence>
<keyword evidence="2" id="KW-1185">Reference proteome</keyword>
<evidence type="ECO:0000313" key="2">
    <source>
        <dbReference type="Proteomes" id="UP000019229"/>
    </source>
</evidence>
<organism evidence="1 2">
    <name type="scientific">Mesomycoplasma bovoculi M165/69</name>
    <dbReference type="NCBI Taxonomy" id="743966"/>
    <lineage>
        <taxon>Bacteria</taxon>
        <taxon>Bacillati</taxon>
        <taxon>Mycoplasmatota</taxon>
        <taxon>Mycoplasmoidales</taxon>
        <taxon>Metamycoplasmataceae</taxon>
        <taxon>Mesomycoplasma</taxon>
    </lineage>
</organism>
<dbReference type="STRING" id="743966.MYB_02210"/>
<dbReference type="EMBL" id="CP007154">
    <property type="protein sequence ID" value="AHH45446.1"/>
    <property type="molecule type" value="Genomic_DNA"/>
</dbReference>
<dbReference type="Proteomes" id="UP000019229">
    <property type="component" value="Chromosome"/>
</dbReference>
<dbReference type="AlphaFoldDB" id="W5UTM8"/>
<dbReference type="HOGENOM" id="CLU_1823205_0_0_14"/>
<proteinExistence type="predicted"/>
<protein>
    <submittedName>
        <fullName evidence="1">Uncharacterized protein</fullName>
    </submittedName>
</protein>